<comment type="caution">
    <text evidence="2">The sequence shown here is derived from an EMBL/GenBank/DDBJ whole genome shotgun (WGS) entry which is preliminary data.</text>
</comment>
<gene>
    <name evidence="2" type="ORF">MFU01_61890</name>
    <name evidence="3" type="ORF">SAMN05443572_1142</name>
</gene>
<keyword evidence="2" id="KW-0413">Isomerase</keyword>
<evidence type="ECO:0000313" key="5">
    <source>
        <dbReference type="Proteomes" id="UP000321514"/>
    </source>
</evidence>
<evidence type="ECO:0000313" key="3">
    <source>
        <dbReference type="EMBL" id="SEU39371.1"/>
    </source>
</evidence>
<dbReference type="InterPro" id="IPR037401">
    <property type="entry name" value="SnoaL-like"/>
</dbReference>
<dbReference type="Proteomes" id="UP000321514">
    <property type="component" value="Unassembled WGS sequence"/>
</dbReference>
<dbReference type="STRING" id="1334629.MFUL124B02_42455"/>
<name>A0A511TCI3_MYXFU</name>
<evidence type="ECO:0000313" key="4">
    <source>
        <dbReference type="Proteomes" id="UP000183760"/>
    </source>
</evidence>
<dbReference type="Proteomes" id="UP000183760">
    <property type="component" value="Unassembled WGS sequence"/>
</dbReference>
<reference evidence="2 5" key="2">
    <citation type="submission" date="2019-07" db="EMBL/GenBank/DDBJ databases">
        <title>Whole genome shotgun sequence of Myxococcus fulvus NBRC 100333.</title>
        <authorList>
            <person name="Hosoyama A."/>
            <person name="Uohara A."/>
            <person name="Ohji S."/>
            <person name="Ichikawa N."/>
        </authorList>
    </citation>
    <scope>NUCLEOTIDE SEQUENCE [LARGE SCALE GENOMIC DNA]</scope>
    <source>
        <strain evidence="2 5">NBRC 100333</strain>
    </source>
</reference>
<dbReference type="InterPro" id="IPR032710">
    <property type="entry name" value="NTF2-like_dom_sf"/>
</dbReference>
<dbReference type="Pfam" id="PF12680">
    <property type="entry name" value="SnoaL_2"/>
    <property type="match status" value="1"/>
</dbReference>
<evidence type="ECO:0000259" key="1">
    <source>
        <dbReference type="Pfam" id="PF12680"/>
    </source>
</evidence>
<protein>
    <submittedName>
        <fullName evidence="2 3">Ketosteroid isomerase</fullName>
    </submittedName>
</protein>
<dbReference type="OrthoDB" id="391735at2"/>
<dbReference type="EMBL" id="FOIB01000014">
    <property type="protein sequence ID" value="SEU39371.1"/>
    <property type="molecule type" value="Genomic_DNA"/>
</dbReference>
<evidence type="ECO:0000313" key="2">
    <source>
        <dbReference type="EMBL" id="GEN11152.1"/>
    </source>
</evidence>
<dbReference type="RefSeq" id="WP_046717119.1">
    <property type="nucleotide sequence ID" value="NZ_BJXR01000044.1"/>
</dbReference>
<organism evidence="2 5">
    <name type="scientific">Myxococcus fulvus</name>
    <dbReference type="NCBI Taxonomy" id="33"/>
    <lineage>
        <taxon>Bacteria</taxon>
        <taxon>Pseudomonadati</taxon>
        <taxon>Myxococcota</taxon>
        <taxon>Myxococcia</taxon>
        <taxon>Myxococcales</taxon>
        <taxon>Cystobacterineae</taxon>
        <taxon>Myxococcaceae</taxon>
        <taxon>Myxococcus</taxon>
    </lineage>
</organism>
<dbReference type="Gene3D" id="3.10.450.50">
    <property type="match status" value="1"/>
</dbReference>
<dbReference type="SUPFAM" id="SSF54427">
    <property type="entry name" value="NTF2-like"/>
    <property type="match status" value="1"/>
</dbReference>
<accession>A0A511TCI3</accession>
<feature type="domain" description="SnoaL-like" evidence="1">
    <location>
        <begin position="10"/>
        <end position="109"/>
    </location>
</feature>
<dbReference type="GO" id="GO:0016853">
    <property type="term" value="F:isomerase activity"/>
    <property type="evidence" value="ECO:0007669"/>
    <property type="project" value="UniProtKB-KW"/>
</dbReference>
<dbReference type="EMBL" id="BJXR01000044">
    <property type="protein sequence ID" value="GEN11152.1"/>
    <property type="molecule type" value="Genomic_DNA"/>
</dbReference>
<keyword evidence="4" id="KW-1185">Reference proteome</keyword>
<sequence>MHPHAQLLNDFYSAFQRRDAQAMNACYHPDVEFTDEVFVGLRHAGTTSMWSMLCERGKDLELTFRDIQADDRSGRAHWDATYTFSTTGRKVLNRIDAEFEFRDGKIVRHRDHFDFWAWSRQALGPAGLVLGWTPLLRNQVRAQARKTLDKYMRERGTAAP</sequence>
<dbReference type="AlphaFoldDB" id="A0A511TCI3"/>
<proteinExistence type="predicted"/>
<reference evidence="3 4" key="1">
    <citation type="submission" date="2016-10" db="EMBL/GenBank/DDBJ databases">
        <authorList>
            <person name="Varghese N."/>
            <person name="Submissions S."/>
        </authorList>
    </citation>
    <scope>NUCLEOTIDE SEQUENCE [LARGE SCALE GENOMIC DNA]</scope>
    <source>
        <strain evidence="3 4">DSM 16525</strain>
    </source>
</reference>